<keyword evidence="2" id="KW-0808">Transferase</keyword>
<dbReference type="CDD" id="cd07989">
    <property type="entry name" value="LPLAT_AGPAT-like"/>
    <property type="match status" value="1"/>
</dbReference>
<dbReference type="Pfam" id="PF01553">
    <property type="entry name" value="Acyltransferase"/>
    <property type="match status" value="1"/>
</dbReference>
<name>A0ABT5NS22_9PSED</name>
<keyword evidence="3 6" id="KW-0012">Acyltransferase</keyword>
<evidence type="ECO:0000256" key="4">
    <source>
        <dbReference type="SAM" id="Phobius"/>
    </source>
</evidence>
<evidence type="ECO:0000259" key="5">
    <source>
        <dbReference type="SMART" id="SM00563"/>
    </source>
</evidence>
<dbReference type="PANTHER" id="PTHR10434:SF66">
    <property type="entry name" value="PHOSPHOLIPID_GLYCEROL ACYLTRANSFERASE DOMAIN-CONTAINING PROTEIN"/>
    <property type="match status" value="1"/>
</dbReference>
<protein>
    <submittedName>
        <fullName evidence="6">1-acyl-sn-glycerol-3-phosphate acyltransferase</fullName>
    </submittedName>
</protein>
<organism evidence="6 7">
    <name type="scientific">Pseudomonas fontis</name>
    <dbReference type="NCBI Taxonomy" id="2942633"/>
    <lineage>
        <taxon>Bacteria</taxon>
        <taxon>Pseudomonadati</taxon>
        <taxon>Pseudomonadota</taxon>
        <taxon>Gammaproteobacteria</taxon>
        <taxon>Pseudomonadales</taxon>
        <taxon>Pseudomonadaceae</taxon>
        <taxon>Pseudomonas</taxon>
    </lineage>
</organism>
<dbReference type="SMART" id="SM00563">
    <property type="entry name" value="PlsC"/>
    <property type="match status" value="1"/>
</dbReference>
<comment type="caution">
    <text evidence="6">The sequence shown here is derived from an EMBL/GenBank/DDBJ whole genome shotgun (WGS) entry which is preliminary data.</text>
</comment>
<accession>A0ABT5NS22</accession>
<keyword evidence="4" id="KW-1133">Transmembrane helix</keyword>
<evidence type="ECO:0000256" key="1">
    <source>
        <dbReference type="ARBA" id="ARBA00005189"/>
    </source>
</evidence>
<dbReference type="SUPFAM" id="SSF69593">
    <property type="entry name" value="Glycerol-3-phosphate (1)-acyltransferase"/>
    <property type="match status" value="1"/>
</dbReference>
<dbReference type="GO" id="GO:0016746">
    <property type="term" value="F:acyltransferase activity"/>
    <property type="evidence" value="ECO:0007669"/>
    <property type="project" value="UniProtKB-KW"/>
</dbReference>
<sequence length="269" mass="29571">MELAASLSKPRDAYYRRLLATATSFALFGLGGLCLRLLVFPLLACLPGDALAHRRRARRVVSRLFWLFVQFMQRTGVLTYSISGAEKLGRPGQMVIANHPSLIDVVFLIGLIRDANCVVKQSLFRNPFTRGPVRETQYISNDGSMDMLDAAAAALQGGQCLIIFPEGTRTVPGQAPAFHRGAAAIALRGAKIITPVTLRLNPTTLTKAEPWYSIPARRMHFSLQVGDDIDPQAFASQGLAPRASRLLNDHLHQHFIKELATDERSTAQP</sequence>
<dbReference type="RefSeq" id="WP_273909995.1">
    <property type="nucleotide sequence ID" value="NZ_JAMDGX010000020.1"/>
</dbReference>
<keyword evidence="4" id="KW-0472">Membrane</keyword>
<dbReference type="InterPro" id="IPR002123">
    <property type="entry name" value="Plipid/glycerol_acylTrfase"/>
</dbReference>
<keyword evidence="4" id="KW-0812">Transmembrane</keyword>
<proteinExistence type="predicted"/>
<dbReference type="PANTHER" id="PTHR10434">
    <property type="entry name" value="1-ACYL-SN-GLYCEROL-3-PHOSPHATE ACYLTRANSFERASE"/>
    <property type="match status" value="1"/>
</dbReference>
<evidence type="ECO:0000313" key="7">
    <source>
        <dbReference type="Proteomes" id="UP001148203"/>
    </source>
</evidence>
<gene>
    <name evidence="6" type="ORF">M5G11_10545</name>
</gene>
<feature type="domain" description="Phospholipid/glycerol acyltransferase" evidence="5">
    <location>
        <begin position="93"/>
        <end position="201"/>
    </location>
</feature>
<feature type="transmembrane region" description="Helical" evidence="4">
    <location>
        <begin position="20"/>
        <end position="43"/>
    </location>
</feature>
<evidence type="ECO:0000256" key="3">
    <source>
        <dbReference type="ARBA" id="ARBA00023315"/>
    </source>
</evidence>
<dbReference type="EMBL" id="JAMDGY010000024">
    <property type="protein sequence ID" value="MDD0990975.1"/>
    <property type="molecule type" value="Genomic_DNA"/>
</dbReference>
<keyword evidence="7" id="KW-1185">Reference proteome</keyword>
<reference evidence="6 7" key="1">
    <citation type="submission" date="2022-05" db="EMBL/GenBank/DDBJ databases">
        <title>Novel Pseudomonas spp. Isolated from a Rainbow Trout Aquaculture Facility.</title>
        <authorList>
            <person name="Testerman T."/>
            <person name="Graf J."/>
        </authorList>
    </citation>
    <scope>NUCLEOTIDE SEQUENCE [LARGE SCALE GENOMIC DNA]</scope>
    <source>
        <strain evidence="6 7">ID681</strain>
    </source>
</reference>
<dbReference type="Proteomes" id="UP001148203">
    <property type="component" value="Unassembled WGS sequence"/>
</dbReference>
<evidence type="ECO:0000256" key="2">
    <source>
        <dbReference type="ARBA" id="ARBA00022679"/>
    </source>
</evidence>
<evidence type="ECO:0000313" key="6">
    <source>
        <dbReference type="EMBL" id="MDD0990975.1"/>
    </source>
</evidence>
<comment type="pathway">
    <text evidence="1">Lipid metabolism.</text>
</comment>